<evidence type="ECO:0000256" key="3">
    <source>
        <dbReference type="ARBA" id="ARBA00047806"/>
    </source>
</evidence>
<evidence type="ECO:0000313" key="6">
    <source>
        <dbReference type="EMBL" id="RRJ90821.1"/>
    </source>
</evidence>
<feature type="domain" description="Peptide methionine sulphoxide reductase MsrA" evidence="5">
    <location>
        <begin position="8"/>
        <end position="142"/>
    </location>
</feature>
<dbReference type="GO" id="GO:0008113">
    <property type="term" value="F:peptide-methionine (S)-S-oxide reductase activity"/>
    <property type="evidence" value="ECO:0007669"/>
    <property type="project" value="UniProtKB-EC"/>
</dbReference>
<dbReference type="AlphaFoldDB" id="A0A3P3W6K0"/>
<dbReference type="OrthoDB" id="4174719at2"/>
<evidence type="ECO:0000256" key="2">
    <source>
        <dbReference type="ARBA" id="ARBA00023002"/>
    </source>
</evidence>
<name>A0A3P3W6K0_9FLAO</name>
<dbReference type="RefSeq" id="WP_125012969.1">
    <property type="nucleotide sequence ID" value="NZ_RQVR01000010.1"/>
</dbReference>
<dbReference type="InterPro" id="IPR036509">
    <property type="entry name" value="Met_Sox_Rdtase_MsrA_sf"/>
</dbReference>
<dbReference type="EC" id="1.8.4.11" evidence="1"/>
<keyword evidence="2" id="KW-0560">Oxidoreductase</keyword>
<gene>
    <name evidence="6" type="ORF">EG849_10140</name>
</gene>
<organism evidence="6 7">
    <name type="scientific">Flavobacterium macacae</name>
    <dbReference type="NCBI Taxonomy" id="2488993"/>
    <lineage>
        <taxon>Bacteria</taxon>
        <taxon>Pseudomonadati</taxon>
        <taxon>Bacteroidota</taxon>
        <taxon>Flavobacteriia</taxon>
        <taxon>Flavobacteriales</taxon>
        <taxon>Flavobacteriaceae</taxon>
        <taxon>Flavobacterium</taxon>
    </lineage>
</organism>
<dbReference type="Proteomes" id="UP000271937">
    <property type="component" value="Unassembled WGS sequence"/>
</dbReference>
<comment type="catalytic activity">
    <reaction evidence="3">
        <text>L-methionyl-[protein] + [thioredoxin]-disulfide + H2O = L-methionyl-(S)-S-oxide-[protein] + [thioredoxin]-dithiol</text>
        <dbReference type="Rhea" id="RHEA:14217"/>
        <dbReference type="Rhea" id="RHEA-COMP:10698"/>
        <dbReference type="Rhea" id="RHEA-COMP:10700"/>
        <dbReference type="Rhea" id="RHEA-COMP:12313"/>
        <dbReference type="Rhea" id="RHEA-COMP:12315"/>
        <dbReference type="ChEBI" id="CHEBI:15377"/>
        <dbReference type="ChEBI" id="CHEBI:16044"/>
        <dbReference type="ChEBI" id="CHEBI:29950"/>
        <dbReference type="ChEBI" id="CHEBI:44120"/>
        <dbReference type="ChEBI" id="CHEBI:50058"/>
        <dbReference type="EC" id="1.8.4.11"/>
    </reaction>
</comment>
<dbReference type="EMBL" id="RQVR01000010">
    <property type="protein sequence ID" value="RRJ90821.1"/>
    <property type="molecule type" value="Genomic_DNA"/>
</dbReference>
<comment type="catalytic activity">
    <reaction evidence="4">
        <text>[thioredoxin]-disulfide + L-methionine + H2O = L-methionine (S)-S-oxide + [thioredoxin]-dithiol</text>
        <dbReference type="Rhea" id="RHEA:19993"/>
        <dbReference type="Rhea" id="RHEA-COMP:10698"/>
        <dbReference type="Rhea" id="RHEA-COMP:10700"/>
        <dbReference type="ChEBI" id="CHEBI:15377"/>
        <dbReference type="ChEBI" id="CHEBI:29950"/>
        <dbReference type="ChEBI" id="CHEBI:50058"/>
        <dbReference type="ChEBI" id="CHEBI:57844"/>
        <dbReference type="ChEBI" id="CHEBI:58772"/>
        <dbReference type="EC" id="1.8.4.11"/>
    </reaction>
</comment>
<keyword evidence="7" id="KW-1185">Reference proteome</keyword>
<proteinExistence type="predicted"/>
<evidence type="ECO:0000259" key="5">
    <source>
        <dbReference type="Pfam" id="PF01625"/>
    </source>
</evidence>
<evidence type="ECO:0000313" key="7">
    <source>
        <dbReference type="Proteomes" id="UP000271937"/>
    </source>
</evidence>
<dbReference type="Gene3D" id="3.30.1060.10">
    <property type="entry name" value="Peptide methionine sulphoxide reductase MsrA"/>
    <property type="match status" value="1"/>
</dbReference>
<accession>A0A3P3W6K0</accession>
<sequence length="165" mass="18793">MGTISKLGFGGGCHWCTEAVFQALHGVEKVEQGWIASDVPFDNFSEGVVVDFDSSIISSDVLIEVHLLTHSSANEHSMRDKYRSAIYYFDQKDSPVLQESLARLSIENQSRYITKILPFRKFRLNAENQLNYYSKNKTAPFCQVYISPKLAVLRSRFAAKVRDDF</sequence>
<protein>
    <recommendedName>
        <fullName evidence="1">peptide-methionine (S)-S-oxide reductase</fullName>
        <ecNumber evidence="1">1.8.4.11</ecNumber>
    </recommendedName>
</protein>
<comment type="caution">
    <text evidence="6">The sequence shown here is derived from an EMBL/GenBank/DDBJ whole genome shotgun (WGS) entry which is preliminary data.</text>
</comment>
<dbReference type="SUPFAM" id="SSF55068">
    <property type="entry name" value="Peptide methionine sulfoxide reductase"/>
    <property type="match status" value="1"/>
</dbReference>
<evidence type="ECO:0000256" key="4">
    <source>
        <dbReference type="ARBA" id="ARBA00048782"/>
    </source>
</evidence>
<reference evidence="6 7" key="1">
    <citation type="submission" date="2018-11" db="EMBL/GenBank/DDBJ databases">
        <title>Flavobacterium sp. nov., YIM 102600 draft genome.</title>
        <authorList>
            <person name="Li G."/>
            <person name="Jiang Y."/>
        </authorList>
    </citation>
    <scope>NUCLEOTIDE SEQUENCE [LARGE SCALE GENOMIC DNA]</scope>
    <source>
        <strain evidence="6 7">YIM 102600</strain>
    </source>
</reference>
<dbReference type="InterPro" id="IPR002569">
    <property type="entry name" value="Met_Sox_Rdtase_MsrA_dom"/>
</dbReference>
<dbReference type="Pfam" id="PF01625">
    <property type="entry name" value="PMSR"/>
    <property type="match status" value="1"/>
</dbReference>
<dbReference type="PANTHER" id="PTHR43774:SF1">
    <property type="entry name" value="PEPTIDE METHIONINE SULFOXIDE REDUCTASE MSRA 2"/>
    <property type="match status" value="1"/>
</dbReference>
<evidence type="ECO:0000256" key="1">
    <source>
        <dbReference type="ARBA" id="ARBA00012502"/>
    </source>
</evidence>
<dbReference type="PANTHER" id="PTHR43774">
    <property type="entry name" value="PEPTIDE METHIONINE SULFOXIDE REDUCTASE"/>
    <property type="match status" value="1"/>
</dbReference>